<feature type="compositionally biased region" description="Basic and acidic residues" evidence="1">
    <location>
        <begin position="128"/>
        <end position="137"/>
    </location>
</feature>
<name>A0ABR3IY09_9AGAR</name>
<comment type="caution">
    <text evidence="2">The sequence shown here is derived from an EMBL/GenBank/DDBJ whole genome shotgun (WGS) entry which is preliminary data.</text>
</comment>
<protein>
    <submittedName>
        <fullName evidence="2">Uncharacterized protein</fullName>
    </submittedName>
</protein>
<dbReference type="EMBL" id="JASNQZ010000014">
    <property type="protein sequence ID" value="KAL0948259.1"/>
    <property type="molecule type" value="Genomic_DNA"/>
</dbReference>
<reference evidence="3" key="1">
    <citation type="submission" date="2024-06" db="EMBL/GenBank/DDBJ databases">
        <title>Multi-omics analyses provide insights into the biosynthesis of the anticancer antibiotic pleurotin in Hohenbuehelia grisea.</title>
        <authorList>
            <person name="Weaver J.A."/>
            <person name="Alberti F."/>
        </authorList>
    </citation>
    <scope>NUCLEOTIDE SEQUENCE [LARGE SCALE GENOMIC DNA]</scope>
    <source>
        <strain evidence="3">T-177</strain>
    </source>
</reference>
<gene>
    <name evidence="2" type="ORF">HGRIS_010855</name>
</gene>
<evidence type="ECO:0000256" key="1">
    <source>
        <dbReference type="SAM" id="MobiDB-lite"/>
    </source>
</evidence>
<feature type="region of interest" description="Disordered" evidence="1">
    <location>
        <begin position="44"/>
        <end position="152"/>
    </location>
</feature>
<feature type="compositionally biased region" description="Basic residues" evidence="1">
    <location>
        <begin position="98"/>
        <end position="107"/>
    </location>
</feature>
<evidence type="ECO:0000313" key="3">
    <source>
        <dbReference type="Proteomes" id="UP001556367"/>
    </source>
</evidence>
<evidence type="ECO:0000313" key="2">
    <source>
        <dbReference type="EMBL" id="KAL0948259.1"/>
    </source>
</evidence>
<accession>A0ABR3IY09</accession>
<dbReference type="Proteomes" id="UP001556367">
    <property type="component" value="Unassembled WGS sequence"/>
</dbReference>
<proteinExistence type="predicted"/>
<keyword evidence="3" id="KW-1185">Reference proteome</keyword>
<sequence>MTDLTVLISPSSYPIPQSAFKFGVAASRRRASPLLVRPVMVTLESEREDEEDLEPNSGRLSEAGDPNQQNVTVRSPRARPPPQDSALLSPPLNTWKAPRPRPRHRPQRSNSAPPTPIGLKPQLSLEEQPQRALDDSSTRPITPPRRYLPQRRQTTILPIPSYRYGEPIKPPPPLLRPTTFWRKTKRSGVTGASYSPSSHLVRRSTFIAAGLTFDAPIHDLSAFCVESRVGFILLPPDQII</sequence>
<organism evidence="2 3">
    <name type="scientific">Hohenbuehelia grisea</name>
    <dbReference type="NCBI Taxonomy" id="104357"/>
    <lineage>
        <taxon>Eukaryota</taxon>
        <taxon>Fungi</taxon>
        <taxon>Dikarya</taxon>
        <taxon>Basidiomycota</taxon>
        <taxon>Agaricomycotina</taxon>
        <taxon>Agaricomycetes</taxon>
        <taxon>Agaricomycetidae</taxon>
        <taxon>Agaricales</taxon>
        <taxon>Pleurotineae</taxon>
        <taxon>Pleurotaceae</taxon>
        <taxon>Hohenbuehelia</taxon>
    </lineage>
</organism>